<protein>
    <submittedName>
        <fullName evidence="1">Uncharacterized protein</fullName>
    </submittedName>
</protein>
<evidence type="ECO:0000313" key="1">
    <source>
        <dbReference type="EMBL" id="RRD29350.1"/>
    </source>
</evidence>
<dbReference type="AlphaFoldDB" id="A0A3P1V772"/>
<keyword evidence="2" id="KW-1185">Reference proteome</keyword>
<reference evidence="1 2" key="1">
    <citation type="submission" date="2018-11" db="EMBL/GenBank/DDBJ databases">
        <title>Genomes From Bacteria Associated with the Canine Oral Cavity: a Test Case for Automated Genome-Based Taxonomic Assignment.</title>
        <authorList>
            <person name="Coil D.A."/>
            <person name="Jospin G."/>
            <person name="Darling A.E."/>
            <person name="Wallis C."/>
            <person name="Davis I.J."/>
            <person name="Harris S."/>
            <person name="Eisen J.A."/>
            <person name="Holcombe L.J."/>
            <person name="O'Flynn C."/>
        </authorList>
    </citation>
    <scope>NUCLEOTIDE SEQUENCE [LARGE SCALE GENOMIC DNA]</scope>
    <source>
        <strain evidence="1 2">OH5050</strain>
    </source>
</reference>
<gene>
    <name evidence="1" type="ORF">EII10_06735</name>
</gene>
<sequence>MQIAVTPDPQRWVIIPPFPPPGWAREEARHRSAHLGVTGPQWRSELESLLDELQAMERQGRFARLMHIDDVANPPFVVDLSLEIAGDDGSKEGRRATQRALIDAMIPGAEPTRLRPGHDMAGFSAFGEDSGATQGAVVLRLAGLPTVPVDLVMRLWGASATSITPHLGDLVELARQVAPV</sequence>
<dbReference type="Proteomes" id="UP000271272">
    <property type="component" value="Unassembled WGS sequence"/>
</dbReference>
<dbReference type="EMBL" id="RQZC01000008">
    <property type="protein sequence ID" value="RRD29350.1"/>
    <property type="molecule type" value="Genomic_DNA"/>
</dbReference>
<organism evidence="1 2">
    <name type="scientific">Actinomyces bowdenii</name>
    <dbReference type="NCBI Taxonomy" id="131109"/>
    <lineage>
        <taxon>Bacteria</taxon>
        <taxon>Bacillati</taxon>
        <taxon>Actinomycetota</taxon>
        <taxon>Actinomycetes</taxon>
        <taxon>Actinomycetales</taxon>
        <taxon>Actinomycetaceae</taxon>
        <taxon>Actinomyces</taxon>
    </lineage>
</organism>
<dbReference type="RefSeq" id="WP_124933732.1">
    <property type="nucleotide sequence ID" value="NZ_JAGFOU010000024.1"/>
</dbReference>
<evidence type="ECO:0000313" key="2">
    <source>
        <dbReference type="Proteomes" id="UP000271272"/>
    </source>
</evidence>
<comment type="caution">
    <text evidence="1">The sequence shown here is derived from an EMBL/GenBank/DDBJ whole genome shotgun (WGS) entry which is preliminary data.</text>
</comment>
<proteinExistence type="predicted"/>
<name>A0A3P1V772_9ACTO</name>
<dbReference type="OrthoDB" id="3255096at2"/>
<accession>A0A3P1V772</accession>